<feature type="transmembrane region" description="Helical" evidence="1">
    <location>
        <begin position="50"/>
        <end position="71"/>
    </location>
</feature>
<gene>
    <name evidence="2" type="ORF">D9R08_12420</name>
</gene>
<comment type="caution">
    <text evidence="2">The sequence shown here is derived from an EMBL/GenBank/DDBJ whole genome shotgun (WGS) entry which is preliminary data.</text>
</comment>
<feature type="transmembrane region" description="Helical" evidence="1">
    <location>
        <begin position="228"/>
        <end position="249"/>
    </location>
</feature>
<reference evidence="2 3" key="1">
    <citation type="submission" date="2018-10" db="EMBL/GenBank/DDBJ databases">
        <authorList>
            <person name="Jung H.S."/>
            <person name="Jeon C.O."/>
        </authorList>
    </citation>
    <scope>NUCLEOTIDE SEQUENCE [LARGE SCALE GENOMIC DNA]</scope>
    <source>
        <strain evidence="2 3">MA-7-27</strain>
    </source>
</reference>
<protein>
    <submittedName>
        <fullName evidence="2">Uncharacterized protein</fullName>
    </submittedName>
</protein>
<feature type="transmembrane region" description="Helical" evidence="1">
    <location>
        <begin position="162"/>
        <end position="184"/>
    </location>
</feature>
<keyword evidence="1" id="KW-0472">Membrane</keyword>
<feature type="transmembrane region" description="Helical" evidence="1">
    <location>
        <begin position="83"/>
        <end position="102"/>
    </location>
</feature>
<evidence type="ECO:0000313" key="3">
    <source>
        <dbReference type="Proteomes" id="UP000281343"/>
    </source>
</evidence>
<keyword evidence="1" id="KW-0812">Transmembrane</keyword>
<dbReference type="AlphaFoldDB" id="A0A3L9XYH2"/>
<name>A0A3L9XYH2_9RHOB</name>
<evidence type="ECO:0000256" key="1">
    <source>
        <dbReference type="SAM" id="Phobius"/>
    </source>
</evidence>
<dbReference type="Proteomes" id="UP000281343">
    <property type="component" value="Unassembled WGS sequence"/>
</dbReference>
<evidence type="ECO:0000313" key="2">
    <source>
        <dbReference type="EMBL" id="RMA41671.1"/>
    </source>
</evidence>
<sequence>MAGGAVSNAPHHRSKFATNRRQLAWKTRPTKPKAHKMIPNDPALFRFRGLFGIPVQVHLSTLFLAAILIHYNSTAWDVVAELIAFTLLMLALYLHGLGQAVVARLHRIQVRQVALSAGLSLCDTDAADPGHRMTILAMGPLTNLTFWALASLALPLLRGEALIWTVEVFATLNLCLAILSLVPMRPLPGGALIHLALSRVMPQIAADRIAGAIGLVCGAIWLPAMLLGYIFLGLTLLIVPGFSGHWRMLHLRRALGLREG</sequence>
<keyword evidence="3" id="KW-1185">Reference proteome</keyword>
<feature type="transmembrane region" description="Helical" evidence="1">
    <location>
        <begin position="135"/>
        <end position="156"/>
    </location>
</feature>
<accession>A0A3L9XYH2</accession>
<proteinExistence type="predicted"/>
<keyword evidence="1" id="KW-1133">Transmembrane helix</keyword>
<organism evidence="2 3">
    <name type="scientific">Rhodophyticola porphyridii</name>
    <dbReference type="NCBI Taxonomy" id="1852017"/>
    <lineage>
        <taxon>Bacteria</taxon>
        <taxon>Pseudomonadati</taxon>
        <taxon>Pseudomonadota</taxon>
        <taxon>Alphaproteobacteria</taxon>
        <taxon>Rhodobacterales</taxon>
        <taxon>Roseobacteraceae</taxon>
        <taxon>Rhodophyticola</taxon>
    </lineage>
</organism>
<dbReference type="EMBL" id="RCNT01000006">
    <property type="protein sequence ID" value="RMA41671.1"/>
    <property type="molecule type" value="Genomic_DNA"/>
</dbReference>